<keyword evidence="2" id="KW-1185">Reference proteome</keyword>
<name>A0A521DPH0_9BACT</name>
<dbReference type="RefSeq" id="WP_221930306.1">
    <property type="nucleotide sequence ID" value="NZ_FXTP01000009.1"/>
</dbReference>
<gene>
    <name evidence="1" type="ORF">SAMN06265219_10931</name>
</gene>
<dbReference type="EMBL" id="FXTP01000009">
    <property type="protein sequence ID" value="SMO73593.1"/>
    <property type="molecule type" value="Genomic_DNA"/>
</dbReference>
<reference evidence="1 2" key="1">
    <citation type="submission" date="2017-05" db="EMBL/GenBank/DDBJ databases">
        <authorList>
            <person name="Varghese N."/>
            <person name="Submissions S."/>
        </authorList>
    </citation>
    <scope>NUCLEOTIDE SEQUENCE [LARGE SCALE GENOMIC DNA]</scope>
    <source>
        <strain evidence="1 2">DSM 21985</strain>
    </source>
</reference>
<evidence type="ECO:0000313" key="2">
    <source>
        <dbReference type="Proteomes" id="UP000317557"/>
    </source>
</evidence>
<dbReference type="AlphaFoldDB" id="A0A521DPH0"/>
<evidence type="ECO:0000313" key="1">
    <source>
        <dbReference type="EMBL" id="SMO73593.1"/>
    </source>
</evidence>
<proteinExistence type="predicted"/>
<accession>A0A521DPH0</accession>
<dbReference type="InterPro" id="IPR024787">
    <property type="entry name" value="EcsC"/>
</dbReference>
<protein>
    <submittedName>
        <fullName evidence="1">EcsC protein family protein</fullName>
    </submittedName>
</protein>
<organism evidence="1 2">
    <name type="scientific">Gracilimonas mengyeensis</name>
    <dbReference type="NCBI Taxonomy" id="1302730"/>
    <lineage>
        <taxon>Bacteria</taxon>
        <taxon>Pseudomonadati</taxon>
        <taxon>Balneolota</taxon>
        <taxon>Balneolia</taxon>
        <taxon>Balneolales</taxon>
        <taxon>Balneolaceae</taxon>
        <taxon>Gracilimonas</taxon>
    </lineage>
</organism>
<dbReference type="Pfam" id="PF12787">
    <property type="entry name" value="EcsC"/>
    <property type="match status" value="1"/>
</dbReference>
<dbReference type="Proteomes" id="UP000317557">
    <property type="component" value="Unassembled WGS sequence"/>
</dbReference>
<sequence>MLFVNPEDVINHARSEHHLEVHKVEDFRNMNNQYHLIEQVVEDYQESYITESSLSGLTAGIGGVATSAALSGMDLISFSIRLYRLAQQCAILNGFEGEDPAEKEQMLDIYFEALGLNAVAQATLKPHFLKASAVAGTKQASQSLLLKLIVQTAKLLGKNISSRSAGRLIPVVGGLIGASLNHSFARKTSSSLKQAYKNEYFKRWYGGVTVIEAK</sequence>